<reference evidence="3" key="2">
    <citation type="journal article" date="2023" name="Microbiol Resour">
        <title>Decontamination and Annotation of the Draft Genome Sequence of the Oomycete Lagenidium giganteum ARSEF 373.</title>
        <authorList>
            <person name="Morgan W.R."/>
            <person name="Tartar A."/>
        </authorList>
    </citation>
    <scope>NUCLEOTIDE SEQUENCE</scope>
    <source>
        <strain evidence="3">ARSEF 373</strain>
    </source>
</reference>
<dbReference type="AlphaFoldDB" id="A0AAV2ZCY9"/>
<evidence type="ECO:0000313" key="4">
    <source>
        <dbReference type="Proteomes" id="UP001146120"/>
    </source>
</evidence>
<sequence length="192" mass="21159">MALKLSLAQTLLMRRRDPRQRFDSADYAMGQQAKAVQCMDLPPAGVPGVSTHVEDGHQVEQEPEPEGTSPMNRKRSHSGDNGKTTLSRNSSTSTSASSIGMSPMAAQVPAFTGEYPAQQVRRIRLQRFDSADWAMQNHENANASRSPTSKQKPSEAMRPQHAVAQLLLDRHSYKTCHFVSTPVNRTLCAEKA</sequence>
<reference evidence="3" key="1">
    <citation type="submission" date="2022-11" db="EMBL/GenBank/DDBJ databases">
        <authorList>
            <person name="Morgan W.R."/>
            <person name="Tartar A."/>
        </authorList>
    </citation>
    <scope>NUCLEOTIDE SEQUENCE</scope>
    <source>
        <strain evidence="3">ARSEF 373</strain>
    </source>
</reference>
<gene>
    <name evidence="3" type="ORF">N0F65_010952</name>
</gene>
<comment type="caution">
    <text evidence="3">The sequence shown here is derived from an EMBL/GenBank/DDBJ whole genome shotgun (WGS) entry which is preliminary data.</text>
</comment>
<keyword evidence="4" id="KW-1185">Reference proteome</keyword>
<dbReference type="PANTHER" id="PTHR10358">
    <property type="entry name" value="ENDOSULFINE"/>
    <property type="match status" value="1"/>
</dbReference>
<comment type="similarity">
    <text evidence="1">Belongs to the endosulfine family.</text>
</comment>
<dbReference type="GO" id="GO:0005737">
    <property type="term" value="C:cytoplasm"/>
    <property type="evidence" value="ECO:0007669"/>
    <property type="project" value="TreeGrafter"/>
</dbReference>
<evidence type="ECO:0000256" key="1">
    <source>
        <dbReference type="ARBA" id="ARBA00010520"/>
    </source>
</evidence>
<proteinExistence type="inferred from homology"/>
<feature type="compositionally biased region" description="Low complexity" evidence="2">
    <location>
        <begin position="84"/>
        <end position="101"/>
    </location>
</feature>
<protein>
    <submittedName>
        <fullName evidence="3">Uncharacterized protein</fullName>
    </submittedName>
</protein>
<dbReference type="GO" id="GO:0004864">
    <property type="term" value="F:protein phosphatase inhibitor activity"/>
    <property type="evidence" value="ECO:0007669"/>
    <property type="project" value="TreeGrafter"/>
</dbReference>
<dbReference type="Proteomes" id="UP001146120">
    <property type="component" value="Unassembled WGS sequence"/>
</dbReference>
<evidence type="ECO:0000313" key="3">
    <source>
        <dbReference type="EMBL" id="DBA02480.1"/>
    </source>
</evidence>
<dbReference type="InterPro" id="IPR006760">
    <property type="entry name" value="Endosulphine"/>
</dbReference>
<evidence type="ECO:0000256" key="2">
    <source>
        <dbReference type="SAM" id="MobiDB-lite"/>
    </source>
</evidence>
<name>A0AAV2ZCY9_9STRA</name>
<accession>A0AAV2ZCY9</accession>
<feature type="compositionally biased region" description="Polar residues" evidence="2">
    <location>
        <begin position="137"/>
        <end position="151"/>
    </location>
</feature>
<dbReference type="PANTHER" id="PTHR10358:SF6">
    <property type="entry name" value="ENDOSULFINE, ISOFORM A"/>
    <property type="match status" value="1"/>
</dbReference>
<feature type="region of interest" description="Disordered" evidence="2">
    <location>
        <begin position="137"/>
        <end position="159"/>
    </location>
</feature>
<organism evidence="3 4">
    <name type="scientific">Lagenidium giganteum</name>
    <dbReference type="NCBI Taxonomy" id="4803"/>
    <lineage>
        <taxon>Eukaryota</taxon>
        <taxon>Sar</taxon>
        <taxon>Stramenopiles</taxon>
        <taxon>Oomycota</taxon>
        <taxon>Peronosporomycetes</taxon>
        <taxon>Pythiales</taxon>
        <taxon>Pythiaceae</taxon>
    </lineage>
</organism>
<feature type="region of interest" description="Disordered" evidence="2">
    <location>
        <begin position="40"/>
        <end position="101"/>
    </location>
</feature>
<dbReference type="EMBL" id="DAKRPA010000030">
    <property type="protein sequence ID" value="DBA02480.1"/>
    <property type="molecule type" value="Genomic_DNA"/>
</dbReference>